<keyword evidence="3" id="KW-1003">Cell membrane</keyword>
<evidence type="ECO:0000256" key="4">
    <source>
        <dbReference type="ARBA" id="ARBA00022692"/>
    </source>
</evidence>
<comment type="caution">
    <text evidence="11">The sequence shown here is derived from an EMBL/GenBank/DDBJ whole genome shotgun (WGS) entry which is preliminary data.</text>
</comment>
<evidence type="ECO:0000259" key="10">
    <source>
        <dbReference type="PROSITE" id="PS50928"/>
    </source>
</evidence>
<evidence type="ECO:0000256" key="6">
    <source>
        <dbReference type="ARBA" id="ARBA00022927"/>
    </source>
</evidence>
<keyword evidence="8 9" id="KW-0472">Membrane</keyword>
<comment type="subcellular location">
    <subcellularLocation>
        <location evidence="1 9">Cell membrane</location>
        <topology evidence="1 9">Multi-pass membrane protein</topology>
    </subcellularLocation>
</comment>
<evidence type="ECO:0000313" key="12">
    <source>
        <dbReference type="Proteomes" id="UP000249185"/>
    </source>
</evidence>
<feature type="transmembrane region" description="Helical" evidence="9">
    <location>
        <begin position="89"/>
        <end position="115"/>
    </location>
</feature>
<dbReference type="PANTHER" id="PTHR43386:SF1">
    <property type="entry name" value="D,D-DIPEPTIDE TRANSPORT SYSTEM PERMEASE PROTEIN DDPC-RELATED"/>
    <property type="match status" value="1"/>
</dbReference>
<dbReference type="Proteomes" id="UP000249185">
    <property type="component" value="Unassembled WGS sequence"/>
</dbReference>
<evidence type="ECO:0000256" key="1">
    <source>
        <dbReference type="ARBA" id="ARBA00004651"/>
    </source>
</evidence>
<dbReference type="EMBL" id="QFPW01000042">
    <property type="protein sequence ID" value="PZQ45704.1"/>
    <property type="molecule type" value="Genomic_DNA"/>
</dbReference>
<evidence type="ECO:0000256" key="7">
    <source>
        <dbReference type="ARBA" id="ARBA00022989"/>
    </source>
</evidence>
<feature type="transmembrane region" description="Helical" evidence="9">
    <location>
        <begin position="127"/>
        <end position="147"/>
    </location>
</feature>
<organism evidence="11 12">
    <name type="scientific">Rhodovulum sulfidophilum</name>
    <name type="common">Rhodobacter sulfidophilus</name>
    <dbReference type="NCBI Taxonomy" id="35806"/>
    <lineage>
        <taxon>Bacteria</taxon>
        <taxon>Pseudomonadati</taxon>
        <taxon>Pseudomonadota</taxon>
        <taxon>Alphaproteobacteria</taxon>
        <taxon>Rhodobacterales</taxon>
        <taxon>Paracoccaceae</taxon>
        <taxon>Rhodovulum</taxon>
    </lineage>
</organism>
<feature type="transmembrane region" description="Helical" evidence="9">
    <location>
        <begin position="153"/>
        <end position="169"/>
    </location>
</feature>
<comment type="similarity">
    <text evidence="9">Belongs to the binding-protein-dependent transport system permease family.</text>
</comment>
<dbReference type="InterPro" id="IPR050366">
    <property type="entry name" value="BP-dependent_transpt_permease"/>
</dbReference>
<evidence type="ECO:0000256" key="8">
    <source>
        <dbReference type="ARBA" id="ARBA00023136"/>
    </source>
</evidence>
<dbReference type="AlphaFoldDB" id="A0A2W5MY21"/>
<feature type="transmembrane region" description="Helical" evidence="9">
    <location>
        <begin position="26"/>
        <end position="48"/>
    </location>
</feature>
<keyword evidence="7 9" id="KW-1133">Transmembrane helix</keyword>
<reference evidence="11 12" key="1">
    <citation type="submission" date="2017-08" db="EMBL/GenBank/DDBJ databases">
        <title>Infants hospitalized years apart are colonized by the same room-sourced microbial strains.</title>
        <authorList>
            <person name="Brooks B."/>
            <person name="Olm M.R."/>
            <person name="Firek B.A."/>
            <person name="Baker R."/>
            <person name="Thomas B.C."/>
            <person name="Morowitz M.J."/>
            <person name="Banfield J.F."/>
        </authorList>
    </citation>
    <scope>NUCLEOTIDE SEQUENCE [LARGE SCALE GENOMIC DNA]</scope>
    <source>
        <strain evidence="11">S2_005_002_R2_34</strain>
    </source>
</reference>
<keyword evidence="2 9" id="KW-0813">Transport</keyword>
<evidence type="ECO:0000256" key="2">
    <source>
        <dbReference type="ARBA" id="ARBA00022448"/>
    </source>
</evidence>
<dbReference type="CDD" id="cd06261">
    <property type="entry name" value="TM_PBP2"/>
    <property type="match status" value="1"/>
</dbReference>
<dbReference type="InterPro" id="IPR000515">
    <property type="entry name" value="MetI-like"/>
</dbReference>
<accession>A0A2W5MY21</accession>
<feature type="transmembrane region" description="Helical" evidence="9">
    <location>
        <begin position="254"/>
        <end position="277"/>
    </location>
</feature>
<dbReference type="GO" id="GO:0015833">
    <property type="term" value="P:peptide transport"/>
    <property type="evidence" value="ECO:0007669"/>
    <property type="project" value="UniProtKB-KW"/>
</dbReference>
<dbReference type="InterPro" id="IPR035906">
    <property type="entry name" value="MetI-like_sf"/>
</dbReference>
<evidence type="ECO:0000256" key="5">
    <source>
        <dbReference type="ARBA" id="ARBA00022856"/>
    </source>
</evidence>
<dbReference type="PROSITE" id="PS50928">
    <property type="entry name" value="ABC_TM1"/>
    <property type="match status" value="1"/>
</dbReference>
<gene>
    <name evidence="11" type="ORF">DI556_22215</name>
</gene>
<dbReference type="PANTHER" id="PTHR43386">
    <property type="entry name" value="OLIGOPEPTIDE TRANSPORT SYSTEM PERMEASE PROTEIN APPC"/>
    <property type="match status" value="1"/>
</dbReference>
<keyword evidence="5" id="KW-0571">Peptide transport</keyword>
<proteinExistence type="inferred from homology"/>
<sequence length="291" mass="30812">MAILEFHAAGRDRLAALRDLAARKPLGAAGALVVILFVAVALAAPLLMTHDPYLIDGARVLRPPGPENWLGTDELGRDLWSRLILGSRVSLIVGVFSVLIGTGIGAVLGLVGGYFGGRLDYLIQRVVDTMMSFPMLILALMMVAALGPALENVIIAIAVVIMPGAARVIRAATLQIRERQFVEAAVNLGYSDARIIFFQILPNCVAPYIILATAGLAGAILSEAALSFLGLGIPPPEPSWGGMLSGKTQSYMTQAPWLAIFPGLAISIVVFGFNFLGDALRDLLDPRMRGG</sequence>
<name>A0A2W5MY21_RHOSU</name>
<evidence type="ECO:0000256" key="3">
    <source>
        <dbReference type="ARBA" id="ARBA00022475"/>
    </source>
</evidence>
<keyword evidence="4 9" id="KW-0812">Transmembrane</keyword>
<keyword evidence="6" id="KW-0653">Protein transport</keyword>
<dbReference type="GO" id="GO:0055085">
    <property type="term" value="P:transmembrane transport"/>
    <property type="evidence" value="ECO:0007669"/>
    <property type="project" value="InterPro"/>
</dbReference>
<dbReference type="Gene3D" id="1.10.3720.10">
    <property type="entry name" value="MetI-like"/>
    <property type="match status" value="1"/>
</dbReference>
<dbReference type="SUPFAM" id="SSF161098">
    <property type="entry name" value="MetI-like"/>
    <property type="match status" value="1"/>
</dbReference>
<dbReference type="GO" id="GO:0015031">
    <property type="term" value="P:protein transport"/>
    <property type="evidence" value="ECO:0007669"/>
    <property type="project" value="UniProtKB-KW"/>
</dbReference>
<dbReference type="Pfam" id="PF00528">
    <property type="entry name" value="BPD_transp_1"/>
    <property type="match status" value="1"/>
</dbReference>
<feature type="domain" description="ABC transmembrane type-1" evidence="10">
    <location>
        <begin position="87"/>
        <end position="277"/>
    </location>
</feature>
<evidence type="ECO:0000256" key="9">
    <source>
        <dbReference type="RuleBase" id="RU363032"/>
    </source>
</evidence>
<evidence type="ECO:0000313" key="11">
    <source>
        <dbReference type="EMBL" id="PZQ45704.1"/>
    </source>
</evidence>
<protein>
    <submittedName>
        <fullName evidence="11">ABC transporter permease</fullName>
    </submittedName>
</protein>
<dbReference type="GO" id="GO:0005886">
    <property type="term" value="C:plasma membrane"/>
    <property type="evidence" value="ECO:0007669"/>
    <property type="project" value="UniProtKB-SubCell"/>
</dbReference>